<evidence type="ECO:0000256" key="1">
    <source>
        <dbReference type="ARBA" id="ARBA00023015"/>
    </source>
</evidence>
<dbReference type="Gene3D" id="1.10.1660.10">
    <property type="match status" value="1"/>
</dbReference>
<keyword evidence="3" id="KW-0804">Transcription</keyword>
<reference evidence="6 7" key="1">
    <citation type="submission" date="2018-06" db="EMBL/GenBank/DDBJ databases">
        <authorList>
            <consortium name="Pathogen Informatics"/>
            <person name="Doyle S."/>
        </authorList>
    </citation>
    <scope>NUCLEOTIDE SEQUENCE [LARGE SCALE GENOMIC DNA]</scope>
    <source>
        <strain evidence="6 7">NCTC13292</strain>
    </source>
</reference>
<dbReference type="OrthoDB" id="9800334at2"/>
<dbReference type="RefSeq" id="WP_115220744.1">
    <property type="nucleotide sequence ID" value="NZ_CAXYJE010000004.1"/>
</dbReference>
<sequence length="303" mass="35152">MNKQSENEEVLLPIRTISALTGVNSVTIRAWERRYGLLKPKRTAKGHRLYTYEHVQQIKKILALIEQGVSVGQIKETLLTENIFSHPPQTENPWRQYQLQMRQIISNFEQFKLDNLYNQILSLYPIDIVTKYLLLPVFFSLEQDAKEKRCLVAEYNFFQIFLRNKLGARLHHEGQFVDGPRLLLVSSRVDRDEVIMFLFSLTALAMGYVVICLYFNDDRDELIKAAAIIKAQGLVLIGEKLVDEQSSWMDKPIDQLSIPVFGFIGPTEIKRPINQSKLIPLNSDFRLALEEVKIRLQEMQSIE</sequence>
<dbReference type="PANTHER" id="PTHR30204">
    <property type="entry name" value="REDOX-CYCLING DRUG-SENSING TRANSCRIPTIONAL ACTIVATOR SOXR"/>
    <property type="match status" value="1"/>
</dbReference>
<name>A0A378J136_9GAMM</name>
<evidence type="ECO:0000256" key="4">
    <source>
        <dbReference type="SAM" id="Phobius"/>
    </source>
</evidence>
<keyword evidence="4" id="KW-1133">Transmembrane helix</keyword>
<keyword evidence="4" id="KW-0812">Transmembrane</keyword>
<dbReference type="SMART" id="SM00422">
    <property type="entry name" value="HTH_MERR"/>
    <property type="match status" value="1"/>
</dbReference>
<dbReference type="SUPFAM" id="SSF46955">
    <property type="entry name" value="Putative DNA-binding domain"/>
    <property type="match status" value="1"/>
</dbReference>
<keyword evidence="2" id="KW-0238">DNA-binding</keyword>
<dbReference type="GO" id="GO:0003677">
    <property type="term" value="F:DNA binding"/>
    <property type="evidence" value="ECO:0007669"/>
    <property type="project" value="UniProtKB-KW"/>
</dbReference>
<proteinExistence type="predicted"/>
<evidence type="ECO:0000313" key="7">
    <source>
        <dbReference type="Proteomes" id="UP000254677"/>
    </source>
</evidence>
<dbReference type="AlphaFoldDB" id="A0A378J136"/>
<keyword evidence="1" id="KW-0805">Transcription regulation</keyword>
<dbReference type="Proteomes" id="UP000254677">
    <property type="component" value="Unassembled WGS sequence"/>
</dbReference>
<feature type="transmembrane region" description="Helical" evidence="4">
    <location>
        <begin position="194"/>
        <end position="215"/>
    </location>
</feature>
<keyword evidence="4" id="KW-0472">Membrane</keyword>
<accession>A0A378J136</accession>
<evidence type="ECO:0000313" key="6">
    <source>
        <dbReference type="EMBL" id="STX41454.1"/>
    </source>
</evidence>
<dbReference type="PROSITE" id="PS50937">
    <property type="entry name" value="HTH_MERR_2"/>
    <property type="match status" value="1"/>
</dbReference>
<evidence type="ECO:0000256" key="2">
    <source>
        <dbReference type="ARBA" id="ARBA00023125"/>
    </source>
</evidence>
<dbReference type="InterPro" id="IPR000551">
    <property type="entry name" value="MerR-type_HTH_dom"/>
</dbReference>
<evidence type="ECO:0000259" key="5">
    <source>
        <dbReference type="PROSITE" id="PS50937"/>
    </source>
</evidence>
<dbReference type="InterPro" id="IPR009061">
    <property type="entry name" value="DNA-bd_dom_put_sf"/>
</dbReference>
<keyword evidence="7" id="KW-1185">Reference proteome</keyword>
<feature type="domain" description="HTH merR-type" evidence="5">
    <location>
        <begin position="11"/>
        <end position="80"/>
    </location>
</feature>
<dbReference type="GO" id="GO:0003700">
    <property type="term" value="F:DNA-binding transcription factor activity"/>
    <property type="evidence" value="ECO:0007669"/>
    <property type="project" value="InterPro"/>
</dbReference>
<dbReference type="PANTHER" id="PTHR30204:SF67">
    <property type="entry name" value="HTH-TYPE TRANSCRIPTIONAL REGULATOR MLRA-RELATED"/>
    <property type="match status" value="1"/>
</dbReference>
<protein>
    <submittedName>
        <fullName evidence="6">HTH-type transcriptional repressor YcgE</fullName>
    </submittedName>
</protein>
<dbReference type="Pfam" id="PF13411">
    <property type="entry name" value="MerR_1"/>
    <property type="match status" value="1"/>
</dbReference>
<dbReference type="EMBL" id="UGOA01000001">
    <property type="protein sequence ID" value="STX41454.1"/>
    <property type="molecule type" value="Genomic_DNA"/>
</dbReference>
<evidence type="ECO:0000256" key="3">
    <source>
        <dbReference type="ARBA" id="ARBA00023163"/>
    </source>
</evidence>
<gene>
    <name evidence="6" type="primary">ycgE</name>
    <name evidence="6" type="ORF">NCTC13292_00972</name>
</gene>
<organism evidence="6 7">
    <name type="scientific">Legionella donaldsonii</name>
    <dbReference type="NCBI Taxonomy" id="45060"/>
    <lineage>
        <taxon>Bacteria</taxon>
        <taxon>Pseudomonadati</taxon>
        <taxon>Pseudomonadota</taxon>
        <taxon>Gammaproteobacteria</taxon>
        <taxon>Legionellales</taxon>
        <taxon>Legionellaceae</taxon>
        <taxon>Legionella</taxon>
    </lineage>
</organism>
<dbReference type="CDD" id="cd01104">
    <property type="entry name" value="HTH_MlrA-CarA"/>
    <property type="match status" value="1"/>
</dbReference>
<dbReference type="InterPro" id="IPR047057">
    <property type="entry name" value="MerR_fam"/>
</dbReference>